<organism evidence="2 3">
    <name type="scientific">Candidatus Marimicrobium litorale</name>
    <dbReference type="NCBI Taxonomy" id="2518991"/>
    <lineage>
        <taxon>Bacteria</taxon>
        <taxon>Pseudomonadati</taxon>
        <taxon>Pseudomonadota</taxon>
        <taxon>Gammaproteobacteria</taxon>
        <taxon>Cellvibrionales</taxon>
        <taxon>Halieaceae</taxon>
        <taxon>Marimicrobium</taxon>
    </lineage>
</organism>
<dbReference type="Proteomes" id="UP001143304">
    <property type="component" value="Unassembled WGS sequence"/>
</dbReference>
<keyword evidence="1" id="KW-0732">Signal</keyword>
<gene>
    <name evidence="2" type="ORF">EYC82_06255</name>
</gene>
<accession>A0ABT3T634</accession>
<comment type="caution">
    <text evidence="2">The sequence shown here is derived from an EMBL/GenBank/DDBJ whole genome shotgun (WGS) entry which is preliminary data.</text>
</comment>
<dbReference type="EMBL" id="SHNO01000001">
    <property type="protein sequence ID" value="MCX2976952.1"/>
    <property type="molecule type" value="Genomic_DNA"/>
</dbReference>
<sequence length="231" mass="25795">MSMLTEKRRAIMALFIMVLCLPVYAAQKSGESEQGAERTFDNLVKVENSSVAEAFIDPDADFSVFKRVAVLEPHVAFRTNWQRDQNRSRAGRVTVRDMERIKSDVATLFARVFTDRLESAGYEVVEVAADDVLVVRPAIIDLDITAPDTRTPGRSRSFTTTSGAATLYIQLFDSVSGEILGRAVDRRTARAPSGVVQWSTSVSNQADARRIFGRWADKLIDFLDRHHGEKP</sequence>
<keyword evidence="3" id="KW-1185">Reference proteome</keyword>
<feature type="signal peptide" evidence="1">
    <location>
        <begin position="1"/>
        <end position="25"/>
    </location>
</feature>
<name>A0ABT3T634_9GAMM</name>
<dbReference type="Pfam" id="PF11769">
    <property type="entry name" value="DUF3313"/>
    <property type="match status" value="1"/>
</dbReference>
<evidence type="ECO:0000313" key="3">
    <source>
        <dbReference type="Proteomes" id="UP001143304"/>
    </source>
</evidence>
<feature type="chain" id="PRO_5045681952" evidence="1">
    <location>
        <begin position="26"/>
        <end position="231"/>
    </location>
</feature>
<proteinExistence type="predicted"/>
<evidence type="ECO:0000313" key="2">
    <source>
        <dbReference type="EMBL" id="MCX2976952.1"/>
    </source>
</evidence>
<evidence type="ECO:0000256" key="1">
    <source>
        <dbReference type="SAM" id="SignalP"/>
    </source>
</evidence>
<dbReference type="InterPro" id="IPR021747">
    <property type="entry name" value="DUF3313"/>
</dbReference>
<reference evidence="2" key="1">
    <citation type="submission" date="2019-02" db="EMBL/GenBank/DDBJ databases">
        <authorList>
            <person name="Li S.-H."/>
        </authorList>
    </citation>
    <scope>NUCLEOTIDE SEQUENCE</scope>
    <source>
        <strain evidence="2">IMCC11814</strain>
    </source>
</reference>
<dbReference type="RefSeq" id="WP_279248694.1">
    <property type="nucleotide sequence ID" value="NZ_SHNO01000001.1"/>
</dbReference>
<protein>
    <submittedName>
        <fullName evidence="2">DUF3313 family protein</fullName>
    </submittedName>
</protein>